<dbReference type="Gene3D" id="3.30.360.10">
    <property type="entry name" value="Dihydrodipicolinate Reductase, domain 2"/>
    <property type="match status" value="1"/>
</dbReference>
<organism evidence="4 5">
    <name type="scientific">Erythroxylum novogranatense</name>
    <dbReference type="NCBI Taxonomy" id="1862640"/>
    <lineage>
        <taxon>Eukaryota</taxon>
        <taxon>Viridiplantae</taxon>
        <taxon>Streptophyta</taxon>
        <taxon>Embryophyta</taxon>
        <taxon>Tracheophyta</taxon>
        <taxon>Spermatophyta</taxon>
        <taxon>Magnoliopsida</taxon>
        <taxon>eudicotyledons</taxon>
        <taxon>Gunneridae</taxon>
        <taxon>Pentapetalae</taxon>
        <taxon>rosids</taxon>
        <taxon>fabids</taxon>
        <taxon>Malpighiales</taxon>
        <taxon>Erythroxylaceae</taxon>
        <taxon>Erythroxylum</taxon>
    </lineage>
</organism>
<evidence type="ECO:0000256" key="1">
    <source>
        <dbReference type="ARBA" id="ARBA00010928"/>
    </source>
</evidence>
<evidence type="ECO:0000259" key="2">
    <source>
        <dbReference type="Pfam" id="PF01408"/>
    </source>
</evidence>
<dbReference type="PANTHER" id="PTHR46368">
    <property type="match status" value="1"/>
</dbReference>
<sequence length="361" mass="40033">MAEMVIRIGIIGCANIARKMSRAIALAPNAELSAVASRSAEKAEEFAKANNFPPTAKIYGSYESLLEDPEIDAVYIPLPTSLHLKWACLAASKKKHILLEKPVAPNVGQLDEILEACQANGIQIMDATMWMHHPRTQQMRRFLNDKDQFGEVKAVHSCFTHAPDEDYLRNDIRVKPDLDSLGAIGGDVGWYAIRAILWAFDYELPKTVLAMRGPVFNEAGVILSCGATLHWEDGRVAYFHCSFSSNLTSQVTAIGTKGTLHSDDFVIPYQEKEAYYKAASKNRLNDLQTGWEPLPSHHIISTDLPQEVHMVGAFAQLVRDIKANGGKPDQFWPLCSRKTQLIIDAVMDSIGQGFEPIEVVN</sequence>
<evidence type="ECO:0000313" key="5">
    <source>
        <dbReference type="Proteomes" id="UP001159364"/>
    </source>
</evidence>
<reference evidence="4 5" key="1">
    <citation type="submission" date="2021-09" db="EMBL/GenBank/DDBJ databases">
        <title>Genomic insights and catalytic innovation underlie evolution of tropane alkaloids biosynthesis.</title>
        <authorList>
            <person name="Wang Y.-J."/>
            <person name="Tian T."/>
            <person name="Huang J.-P."/>
            <person name="Huang S.-X."/>
        </authorList>
    </citation>
    <scope>NUCLEOTIDE SEQUENCE [LARGE SCALE GENOMIC DNA]</scope>
    <source>
        <strain evidence="4">KIB-2018</strain>
        <tissue evidence="4">Leaf</tissue>
    </source>
</reference>
<evidence type="ECO:0000313" key="4">
    <source>
        <dbReference type="EMBL" id="KAJ8755690.1"/>
    </source>
</evidence>
<comment type="caution">
    <text evidence="4">The sequence shown here is derived from an EMBL/GenBank/DDBJ whole genome shotgun (WGS) entry which is preliminary data.</text>
</comment>
<name>A0AAV8SUH5_9ROSI</name>
<dbReference type="Pfam" id="PF01408">
    <property type="entry name" value="GFO_IDH_MocA"/>
    <property type="match status" value="1"/>
</dbReference>
<dbReference type="EMBL" id="JAIWQS010000009">
    <property type="protein sequence ID" value="KAJ8755690.1"/>
    <property type="molecule type" value="Genomic_DNA"/>
</dbReference>
<dbReference type="Pfam" id="PF22725">
    <property type="entry name" value="GFO_IDH_MocA_C3"/>
    <property type="match status" value="1"/>
</dbReference>
<dbReference type="SUPFAM" id="SSF51735">
    <property type="entry name" value="NAD(P)-binding Rossmann-fold domains"/>
    <property type="match status" value="1"/>
</dbReference>
<feature type="domain" description="Gfo/Idh/MocA-like oxidoreductase N-terminal" evidence="2">
    <location>
        <begin position="6"/>
        <end position="125"/>
    </location>
</feature>
<accession>A0AAV8SUH5</accession>
<keyword evidence="5" id="KW-1185">Reference proteome</keyword>
<dbReference type="GO" id="GO:0000166">
    <property type="term" value="F:nucleotide binding"/>
    <property type="evidence" value="ECO:0007669"/>
    <property type="project" value="InterPro"/>
</dbReference>
<protein>
    <recommendedName>
        <fullName evidence="6">Gfo/Idh/MocA-like oxidoreductase N-terminal domain-containing protein</fullName>
    </recommendedName>
</protein>
<dbReference type="PANTHER" id="PTHR46368:SF19">
    <property type="entry name" value="GFO_IDH_MOCA-LIKE OXIDOREDUCTASE N-TERMINAL DOMAIN-CONTAINING PROTEIN"/>
    <property type="match status" value="1"/>
</dbReference>
<comment type="similarity">
    <text evidence="1">Belongs to the Gfo/Idh/MocA family.</text>
</comment>
<dbReference type="AlphaFoldDB" id="A0AAV8SUH5"/>
<feature type="domain" description="GFO/IDH/MocA-like oxidoreductase" evidence="3">
    <location>
        <begin position="138"/>
        <end position="260"/>
    </location>
</feature>
<dbReference type="InterPro" id="IPR036291">
    <property type="entry name" value="NAD(P)-bd_dom_sf"/>
</dbReference>
<evidence type="ECO:0000259" key="3">
    <source>
        <dbReference type="Pfam" id="PF22725"/>
    </source>
</evidence>
<dbReference type="Gene3D" id="3.40.50.720">
    <property type="entry name" value="NAD(P)-binding Rossmann-like Domain"/>
    <property type="match status" value="1"/>
</dbReference>
<dbReference type="InterPro" id="IPR000683">
    <property type="entry name" value="Gfo/Idh/MocA-like_OxRdtase_N"/>
</dbReference>
<dbReference type="InterPro" id="IPR055170">
    <property type="entry name" value="GFO_IDH_MocA-like_dom"/>
</dbReference>
<dbReference type="Proteomes" id="UP001159364">
    <property type="component" value="Linkage Group LG09"/>
</dbReference>
<evidence type="ECO:0008006" key="6">
    <source>
        <dbReference type="Google" id="ProtNLM"/>
    </source>
</evidence>
<dbReference type="SUPFAM" id="SSF55347">
    <property type="entry name" value="Glyceraldehyde-3-phosphate dehydrogenase-like, C-terminal domain"/>
    <property type="match status" value="1"/>
</dbReference>
<gene>
    <name evidence="4" type="ORF">K2173_022625</name>
</gene>
<proteinExistence type="inferred from homology"/>